<dbReference type="GO" id="GO:0043571">
    <property type="term" value="P:maintenance of CRISPR repeat elements"/>
    <property type="evidence" value="ECO:0007669"/>
    <property type="project" value="UniProtKB-UniRule"/>
</dbReference>
<keyword evidence="1 9" id="KW-0540">Nuclease</keyword>
<dbReference type="Gene3D" id="3.100.10.20">
    <property type="entry name" value="CRISPR-associated endonuclease Cas1, N-terminal domain"/>
    <property type="match status" value="1"/>
</dbReference>
<evidence type="ECO:0000256" key="4">
    <source>
        <dbReference type="ARBA" id="ARBA00022801"/>
    </source>
</evidence>
<dbReference type="GeneID" id="27137311"/>
<dbReference type="GO" id="GO:0051607">
    <property type="term" value="P:defense response to virus"/>
    <property type="evidence" value="ECO:0007669"/>
    <property type="project" value="UniProtKB-UniRule"/>
</dbReference>
<dbReference type="CDD" id="cd09634">
    <property type="entry name" value="Cas1_I-II-III"/>
    <property type="match status" value="1"/>
</dbReference>
<comment type="caution">
    <text evidence="9">Lacks conserved residue(s) required for the propagation of feature annotation.</text>
</comment>
<dbReference type="GO" id="GO:0003677">
    <property type="term" value="F:DNA binding"/>
    <property type="evidence" value="ECO:0007669"/>
    <property type="project" value="UniProtKB-KW"/>
</dbReference>
<reference evidence="10 11" key="1">
    <citation type="submission" date="2016-01" db="EMBL/GenBank/DDBJ databases">
        <authorList>
            <person name="Manzoor S."/>
        </authorList>
    </citation>
    <scope>NUCLEOTIDE SEQUENCE [LARGE SCALE GENOMIC DNA]</scope>
    <source>
        <strain evidence="10">Methanoculleus sp MAB1</strain>
    </source>
</reference>
<dbReference type="NCBIfam" id="TIGR00287">
    <property type="entry name" value="cas1"/>
    <property type="match status" value="1"/>
</dbReference>
<dbReference type="GO" id="GO:0004519">
    <property type="term" value="F:endonuclease activity"/>
    <property type="evidence" value="ECO:0007669"/>
    <property type="project" value="UniProtKB-UniRule"/>
</dbReference>
<keyword evidence="5 9" id="KW-0460">Magnesium</keyword>
<comment type="cofactor">
    <cofactor evidence="9">
        <name>Mg(2+)</name>
        <dbReference type="ChEBI" id="CHEBI:18420"/>
    </cofactor>
    <cofactor evidence="9">
        <name>Mn(2+)</name>
        <dbReference type="ChEBI" id="CHEBI:29035"/>
    </cofactor>
</comment>
<dbReference type="InterPro" id="IPR042206">
    <property type="entry name" value="CRISPR-assoc_Cas1_C"/>
</dbReference>
<dbReference type="EC" id="3.1.-.-" evidence="9"/>
<keyword evidence="7 9" id="KW-0238">DNA-binding</keyword>
<dbReference type="KEGG" id="mema:MMAB1_1446"/>
<evidence type="ECO:0000256" key="3">
    <source>
        <dbReference type="ARBA" id="ARBA00022759"/>
    </source>
</evidence>
<keyword evidence="6 9" id="KW-0051">Antiviral defense</keyword>
<evidence type="ECO:0000256" key="9">
    <source>
        <dbReference type="HAMAP-Rule" id="MF_01470"/>
    </source>
</evidence>
<dbReference type="OrthoDB" id="2216at2157"/>
<organism evidence="10 11">
    <name type="scientific">Methanoculleus bourgensis</name>
    <dbReference type="NCBI Taxonomy" id="83986"/>
    <lineage>
        <taxon>Archaea</taxon>
        <taxon>Methanobacteriati</taxon>
        <taxon>Methanobacteriota</taxon>
        <taxon>Stenosarchaea group</taxon>
        <taxon>Methanomicrobia</taxon>
        <taxon>Methanomicrobiales</taxon>
        <taxon>Methanomicrobiaceae</taxon>
        <taxon>Methanoculleus</taxon>
    </lineage>
</organism>
<keyword evidence="4 9" id="KW-0378">Hydrolase</keyword>
<protein>
    <recommendedName>
        <fullName evidence="9">CRISPR-associated endonuclease Cas1</fullName>
        <ecNumber evidence="9">3.1.-.-</ecNumber>
    </recommendedName>
</protein>
<dbReference type="InterPro" id="IPR042211">
    <property type="entry name" value="CRISPR-assoc_Cas1_N"/>
</dbReference>
<evidence type="ECO:0000256" key="6">
    <source>
        <dbReference type="ARBA" id="ARBA00023118"/>
    </source>
</evidence>
<evidence type="ECO:0000256" key="1">
    <source>
        <dbReference type="ARBA" id="ARBA00022722"/>
    </source>
</evidence>
<dbReference type="HAMAP" id="MF_01470">
    <property type="entry name" value="Cas1"/>
    <property type="match status" value="1"/>
</dbReference>
<dbReference type="RefSeq" id="WP_062263186.1">
    <property type="nucleotide sequence ID" value="NZ_LT158599.1"/>
</dbReference>
<keyword evidence="2 9" id="KW-0479">Metal-binding</keyword>
<comment type="subunit">
    <text evidence="9">Homodimer, forms a heterotetramer with a Cas2 homodimer.</text>
</comment>
<dbReference type="InterPro" id="IPR002729">
    <property type="entry name" value="CRISPR-assoc_Cas1"/>
</dbReference>
<accession>A0A0X3BL73</accession>
<comment type="function">
    <text evidence="9">CRISPR (clustered regularly interspaced short palindromic repeat), is an adaptive immune system that provides protection against mobile genetic elements (viruses, transposable elements and conjugative plasmids). CRISPR clusters contain spacers, sequences complementary to antecedent mobile elements, and target invading nucleic acids. CRISPR clusters are transcribed and processed into CRISPR RNA (crRNA). Acts as a dsDNA endonuclease. Involved in the integration of spacer DNA into the CRISPR cassette.</text>
</comment>
<dbReference type="InterPro" id="IPR050646">
    <property type="entry name" value="Cas1"/>
</dbReference>
<dbReference type="Pfam" id="PF01867">
    <property type="entry name" value="Cas_Cas1"/>
    <property type="match status" value="1"/>
</dbReference>
<comment type="similarity">
    <text evidence="9">Belongs to the CRISPR-associated endonuclease Cas1 family.</text>
</comment>
<feature type="binding site" evidence="9">
    <location>
        <position position="223"/>
    </location>
    <ligand>
        <name>Mn(2+)</name>
        <dbReference type="ChEBI" id="CHEBI:29035"/>
    </ligand>
</feature>
<sequence>MTATQPWLPVFGYGGHIKATTQELVIAHGSTTRRYPLQAVKHLLVVGGHTLHTSAVTNLLKAGAVITFFDIDGTPVGYLNPYGYRPESGVRTAQERAAPHRFAQPLATAGLQSKLLLLEELCDRTGQDIFYTGELDFLYQAREELAVSVTMEGLRRLSRLTGDMYYEILSRTLPPELGFRRRTNRPYRDPVNAMFSLGYAMLYGNCCVSLVGAHLDPDLGMLHEGAGSLVYDLIEPQKAVMVDRTVIRFASEEISEKDYECSEKRCYLDANLSTRLVQALRDSIDQSRIDTQVQILRDALLTNAEFHVLYW</sequence>
<evidence type="ECO:0000256" key="8">
    <source>
        <dbReference type="ARBA" id="ARBA00023211"/>
    </source>
</evidence>
<dbReference type="Gene3D" id="1.20.120.920">
    <property type="entry name" value="CRISPR-associated endonuclease Cas1, C-terminal domain"/>
    <property type="match status" value="1"/>
</dbReference>
<dbReference type="GO" id="GO:0016787">
    <property type="term" value="F:hydrolase activity"/>
    <property type="evidence" value="ECO:0007669"/>
    <property type="project" value="UniProtKB-KW"/>
</dbReference>
<keyword evidence="8 9" id="KW-0464">Manganese</keyword>
<evidence type="ECO:0000313" key="10">
    <source>
        <dbReference type="EMBL" id="CVK32659.1"/>
    </source>
</evidence>
<dbReference type="GO" id="GO:0046872">
    <property type="term" value="F:metal ion binding"/>
    <property type="evidence" value="ECO:0007669"/>
    <property type="project" value="UniProtKB-UniRule"/>
</dbReference>
<name>A0A0X3BL73_9EURY</name>
<evidence type="ECO:0000256" key="7">
    <source>
        <dbReference type="ARBA" id="ARBA00023125"/>
    </source>
</evidence>
<proteinExistence type="inferred from homology"/>
<evidence type="ECO:0000256" key="2">
    <source>
        <dbReference type="ARBA" id="ARBA00022723"/>
    </source>
</evidence>
<dbReference type="EMBL" id="LT158599">
    <property type="protein sequence ID" value="CVK32659.1"/>
    <property type="molecule type" value="Genomic_DNA"/>
</dbReference>
<dbReference type="PANTHER" id="PTHR34353:SF2">
    <property type="entry name" value="CRISPR-ASSOCIATED ENDONUCLEASE CAS1 1"/>
    <property type="match status" value="1"/>
</dbReference>
<dbReference type="Proteomes" id="UP000069850">
    <property type="component" value="Chromosome 1"/>
</dbReference>
<keyword evidence="3 9" id="KW-0255">Endonuclease</keyword>
<dbReference type="PANTHER" id="PTHR34353">
    <property type="entry name" value="CRISPR-ASSOCIATED ENDONUCLEASE CAS1 1"/>
    <property type="match status" value="1"/>
</dbReference>
<evidence type="ECO:0000313" key="11">
    <source>
        <dbReference type="Proteomes" id="UP000069850"/>
    </source>
</evidence>
<dbReference type="AlphaFoldDB" id="A0A0X3BL73"/>
<evidence type="ECO:0000256" key="5">
    <source>
        <dbReference type="ARBA" id="ARBA00022842"/>
    </source>
</evidence>
<feature type="binding site" evidence="9">
    <location>
        <position position="235"/>
    </location>
    <ligand>
        <name>Mn(2+)</name>
        <dbReference type="ChEBI" id="CHEBI:29035"/>
    </ligand>
</feature>
<gene>
    <name evidence="10" type="primary">cas</name>
    <name evidence="9" type="synonym">cas1</name>
    <name evidence="10" type="ORF">MMAB1_1446</name>
</gene>